<dbReference type="Pfam" id="PF00479">
    <property type="entry name" value="G6PD_N"/>
    <property type="match status" value="1"/>
</dbReference>
<feature type="domain" description="Glucose-6-phosphate dehydrogenase C-terminal" evidence="9">
    <location>
        <begin position="215"/>
        <end position="512"/>
    </location>
</feature>
<dbReference type="SUPFAM" id="SSF51735">
    <property type="entry name" value="NAD(P)-binding Rossmann-fold domains"/>
    <property type="match status" value="1"/>
</dbReference>
<dbReference type="EMBL" id="JALKCH010000006">
    <property type="protein sequence ID" value="MCK0197448.1"/>
    <property type="molecule type" value="Genomic_DNA"/>
</dbReference>
<evidence type="ECO:0000313" key="11">
    <source>
        <dbReference type="Proteomes" id="UP001203284"/>
    </source>
</evidence>
<sequence length="521" mass="58196">MNDQAVLPAGYGQAVLPADAAPAPPSALFIFGGYGDLTKRLLMPSLYNLAHEGVLDGHFDVIGVDHIEGSTEDFRNHLTESVHQLAAAGHEIKEPIWNWLVQRIDYLSGDFENPETYDRIRERLEKRMKEAGDGNAVFYFAVAPRFFSIIAEQLGAAGLMQEGDKAFRRIVIEKPFGTDLASARALNRTLLSVGGESQIYRIDHFLGKETVQNVMAFRFGNGIFEPIWNRDHVEHVQITAAETVGVEKRARFYDATGALRDMVPNHIFQLLAMTAMEPPNSFDADAVRTEKAKVIEAVRRIRKSDAPNYVVRGQYRAGTVLGQHVADYRREPDVDPSSRTETYVAMKCFVDNWRWNGVPFYIRTGKSLAVRRTEIAIHFKRAPGVLFRDKPDCELSPNVLVINVQPDEGISLRFAAKVPGRRVRLSEVDMDFRYADYFKAAPSTGYETLIYDCLSGDPTLFQRADNIEAGWSAVEPILQATSEGLLDIHGYVAGTSGPVMAEVLLAQDGFQWLPLEQGLMP</sequence>
<comment type="function">
    <text evidence="7">Catalyzes the oxidation of glucose 6-phosphate to 6-phosphogluconolactone.</text>
</comment>
<evidence type="ECO:0000256" key="6">
    <source>
        <dbReference type="ARBA" id="ARBA00023277"/>
    </source>
</evidence>
<evidence type="ECO:0000256" key="4">
    <source>
        <dbReference type="ARBA" id="ARBA00022857"/>
    </source>
</evidence>
<dbReference type="EC" id="1.1.1.49" evidence="7"/>
<dbReference type="InterPro" id="IPR022674">
    <property type="entry name" value="G6P_DH_NAD-bd"/>
</dbReference>
<dbReference type="HAMAP" id="MF_00966">
    <property type="entry name" value="G6PD"/>
    <property type="match status" value="1"/>
</dbReference>
<comment type="similarity">
    <text evidence="2 7">Belongs to the glucose-6-phosphate dehydrogenase family.</text>
</comment>
<dbReference type="PROSITE" id="PS00069">
    <property type="entry name" value="G6P_DEHYDROGENASE"/>
    <property type="match status" value="1"/>
</dbReference>
<feature type="binding site" evidence="7">
    <location>
        <position position="242"/>
    </location>
    <ligand>
        <name>substrate</name>
    </ligand>
</feature>
<keyword evidence="6 7" id="KW-0119">Carbohydrate metabolism</keyword>
<evidence type="ECO:0000256" key="3">
    <source>
        <dbReference type="ARBA" id="ARBA00022526"/>
    </source>
</evidence>
<dbReference type="PANTHER" id="PTHR23429:SF0">
    <property type="entry name" value="GLUCOSE-6-PHOSPHATE 1-DEHYDROGENASE"/>
    <property type="match status" value="1"/>
</dbReference>
<gene>
    <name evidence="7 10" type="primary">zwf</name>
    <name evidence="10" type="ORF">MWN34_11035</name>
</gene>
<dbReference type="PIRSF" id="PIRSF000110">
    <property type="entry name" value="G6PD"/>
    <property type="match status" value="1"/>
</dbReference>
<comment type="pathway">
    <text evidence="1 7">Carbohydrate degradation; pentose phosphate pathway; D-ribulose 5-phosphate from D-glucose 6-phosphate (oxidative stage): step 1/3.</text>
</comment>
<comment type="caution">
    <text evidence="10">The sequence shown here is derived from an EMBL/GenBank/DDBJ whole genome shotgun (WGS) entry which is preliminary data.</text>
</comment>
<feature type="binding site" evidence="7">
    <location>
        <position position="261"/>
    </location>
    <ligand>
        <name>substrate</name>
    </ligand>
</feature>
<feature type="binding site" evidence="7">
    <location>
        <position position="208"/>
    </location>
    <ligand>
        <name>substrate</name>
    </ligand>
</feature>
<dbReference type="Pfam" id="PF02781">
    <property type="entry name" value="G6PD_C"/>
    <property type="match status" value="1"/>
</dbReference>
<dbReference type="NCBIfam" id="NF009492">
    <property type="entry name" value="PRK12853.1-3"/>
    <property type="match status" value="1"/>
</dbReference>
<evidence type="ECO:0000256" key="7">
    <source>
        <dbReference type="HAMAP-Rule" id="MF_00966"/>
    </source>
</evidence>
<dbReference type="Proteomes" id="UP001203284">
    <property type="component" value="Unassembled WGS sequence"/>
</dbReference>
<dbReference type="NCBIfam" id="TIGR00871">
    <property type="entry name" value="zwf"/>
    <property type="match status" value="1"/>
</dbReference>
<dbReference type="InterPro" id="IPR001282">
    <property type="entry name" value="G6P_DH"/>
</dbReference>
<dbReference type="Gene3D" id="3.40.50.720">
    <property type="entry name" value="NAD(P)-binding Rossmann-like Domain"/>
    <property type="match status" value="1"/>
</dbReference>
<evidence type="ECO:0000256" key="1">
    <source>
        <dbReference type="ARBA" id="ARBA00004937"/>
    </source>
</evidence>
<dbReference type="SUPFAM" id="SSF55347">
    <property type="entry name" value="Glyceraldehyde-3-phosphate dehydrogenase-like, C-terminal domain"/>
    <property type="match status" value="1"/>
</dbReference>
<evidence type="ECO:0000259" key="9">
    <source>
        <dbReference type="Pfam" id="PF02781"/>
    </source>
</evidence>
<keyword evidence="5 7" id="KW-0560">Oxidoreductase</keyword>
<evidence type="ECO:0000259" key="8">
    <source>
        <dbReference type="Pfam" id="PF00479"/>
    </source>
</evidence>
<keyword evidence="11" id="KW-1185">Reference proteome</keyword>
<keyword evidence="3 7" id="KW-0313">Glucose metabolism</keyword>
<dbReference type="InterPro" id="IPR019796">
    <property type="entry name" value="G6P_DH_AS"/>
</dbReference>
<feature type="binding site" evidence="7">
    <location>
        <position position="366"/>
    </location>
    <ligand>
        <name>substrate</name>
    </ligand>
</feature>
<accession>A0ABT0DBW0</accession>
<dbReference type="InterPro" id="IPR036291">
    <property type="entry name" value="NAD(P)-bd_dom_sf"/>
</dbReference>
<evidence type="ECO:0000256" key="2">
    <source>
        <dbReference type="ARBA" id="ARBA00009975"/>
    </source>
</evidence>
<dbReference type="Gene3D" id="3.30.360.10">
    <property type="entry name" value="Dihydrodipicolinate Reductase, domain 2"/>
    <property type="match status" value="1"/>
</dbReference>
<evidence type="ECO:0000313" key="10">
    <source>
        <dbReference type="EMBL" id="MCK0197448.1"/>
    </source>
</evidence>
<comment type="catalytic activity">
    <reaction evidence="7">
        <text>D-glucose 6-phosphate + NADP(+) = 6-phospho-D-glucono-1,5-lactone + NADPH + H(+)</text>
        <dbReference type="Rhea" id="RHEA:15841"/>
        <dbReference type="ChEBI" id="CHEBI:15378"/>
        <dbReference type="ChEBI" id="CHEBI:57783"/>
        <dbReference type="ChEBI" id="CHEBI:57955"/>
        <dbReference type="ChEBI" id="CHEBI:58349"/>
        <dbReference type="ChEBI" id="CHEBI:61548"/>
        <dbReference type="EC" id="1.1.1.49"/>
    </reaction>
</comment>
<dbReference type="PANTHER" id="PTHR23429">
    <property type="entry name" value="GLUCOSE-6-PHOSPHATE 1-DEHYDROGENASE G6PD"/>
    <property type="match status" value="1"/>
</dbReference>
<reference evidence="10 11" key="1">
    <citation type="submission" date="2022-04" db="EMBL/GenBank/DDBJ databases">
        <authorList>
            <person name="Grouzdev D.S."/>
            <person name="Pantiukh K.S."/>
            <person name="Krutkina M.S."/>
        </authorList>
    </citation>
    <scope>NUCLEOTIDE SEQUENCE [LARGE SCALE GENOMIC DNA]</scope>
    <source>
        <strain evidence="10 11">6x-1</strain>
    </source>
</reference>
<name>A0ABT0DBW0_9HYPH</name>
<protein>
    <recommendedName>
        <fullName evidence="7">Glucose-6-phosphate 1-dehydrogenase</fullName>
        <shortName evidence="7">G6PD</shortName>
        <ecNumber evidence="7">1.1.1.49</ecNumber>
    </recommendedName>
</protein>
<dbReference type="RefSeq" id="WP_247029207.1">
    <property type="nucleotide sequence ID" value="NZ_JALKCH010000006.1"/>
</dbReference>
<dbReference type="InterPro" id="IPR022675">
    <property type="entry name" value="G6P_DH_C"/>
</dbReference>
<feature type="domain" description="Glucose-6-phosphate dehydrogenase NAD-binding" evidence="8">
    <location>
        <begin position="30"/>
        <end position="213"/>
    </location>
</feature>
<proteinExistence type="inferred from homology"/>
<organism evidence="10 11">
    <name type="scientific">Ancylobacter crimeensis</name>
    <dbReference type="NCBI Taxonomy" id="2579147"/>
    <lineage>
        <taxon>Bacteria</taxon>
        <taxon>Pseudomonadati</taxon>
        <taxon>Pseudomonadota</taxon>
        <taxon>Alphaproteobacteria</taxon>
        <taxon>Hyphomicrobiales</taxon>
        <taxon>Xanthobacteraceae</taxon>
        <taxon>Ancylobacter</taxon>
    </lineage>
</organism>
<feature type="active site" description="Proton acceptor" evidence="7">
    <location>
        <position position="266"/>
    </location>
</feature>
<evidence type="ECO:0000256" key="5">
    <source>
        <dbReference type="ARBA" id="ARBA00023002"/>
    </source>
</evidence>
<keyword evidence="4 7" id="KW-0521">NADP</keyword>
<comment type="caution">
    <text evidence="7">Lacks conserved residue(s) required for the propagation of feature annotation.</text>
</comment>
<dbReference type="PRINTS" id="PR00079">
    <property type="entry name" value="G6PDHDRGNASE"/>
</dbReference>
<feature type="binding site" evidence="7">
    <location>
        <begin position="110"/>
        <end position="111"/>
    </location>
    <ligand>
        <name>NADP(+)</name>
        <dbReference type="ChEBI" id="CHEBI:58349"/>
    </ligand>
</feature>
<feature type="binding site" evidence="7">
    <location>
        <position position="204"/>
    </location>
    <ligand>
        <name>substrate</name>
    </ligand>
</feature>
<feature type="binding site" evidence="7">
    <location>
        <position position="174"/>
    </location>
    <ligand>
        <name>NADP(+)</name>
        <dbReference type="ChEBI" id="CHEBI:58349"/>
    </ligand>
</feature>